<evidence type="ECO:0000313" key="2">
    <source>
        <dbReference type="EMBL" id="KAK7324208.1"/>
    </source>
</evidence>
<name>A0AAN9KXU5_CANGL</name>
<dbReference type="AlphaFoldDB" id="A0AAN9KXU5"/>
<protein>
    <submittedName>
        <fullName evidence="2">Uncharacterized protein</fullName>
    </submittedName>
</protein>
<feature type="compositionally biased region" description="Polar residues" evidence="1">
    <location>
        <begin position="30"/>
        <end position="40"/>
    </location>
</feature>
<feature type="region of interest" description="Disordered" evidence="1">
    <location>
        <begin position="1"/>
        <end position="43"/>
    </location>
</feature>
<evidence type="ECO:0000313" key="3">
    <source>
        <dbReference type="Proteomes" id="UP001367508"/>
    </source>
</evidence>
<dbReference type="Proteomes" id="UP001367508">
    <property type="component" value="Unassembled WGS sequence"/>
</dbReference>
<reference evidence="2 3" key="1">
    <citation type="submission" date="2024-01" db="EMBL/GenBank/DDBJ databases">
        <title>The genomes of 5 underutilized Papilionoideae crops provide insights into root nodulation and disease resistanc.</title>
        <authorList>
            <person name="Jiang F."/>
        </authorList>
    </citation>
    <scope>NUCLEOTIDE SEQUENCE [LARGE SCALE GENOMIC DNA]</scope>
    <source>
        <strain evidence="2">LVBAO_FW01</strain>
        <tissue evidence="2">Leaves</tissue>
    </source>
</reference>
<feature type="compositionally biased region" description="Polar residues" evidence="1">
    <location>
        <begin position="1"/>
        <end position="18"/>
    </location>
</feature>
<comment type="caution">
    <text evidence="2">The sequence shown here is derived from an EMBL/GenBank/DDBJ whole genome shotgun (WGS) entry which is preliminary data.</text>
</comment>
<gene>
    <name evidence="2" type="ORF">VNO77_27734</name>
</gene>
<dbReference type="EMBL" id="JAYMYQ010000006">
    <property type="protein sequence ID" value="KAK7324208.1"/>
    <property type="molecule type" value="Genomic_DNA"/>
</dbReference>
<sequence>MASPMTVKTKTKMNTSAGGSVHGLKLDSVMRSSPPTSASSGLRFKPPHLEFEANLQGTWVHENCIDLPLSYLTPILHADSPALMLALMPTIVSLKITMCCAGAAPLFLPSLASNFRSAFAKDLP</sequence>
<proteinExistence type="predicted"/>
<organism evidence="2 3">
    <name type="scientific">Canavalia gladiata</name>
    <name type="common">Sword bean</name>
    <name type="synonym">Dolichos gladiatus</name>
    <dbReference type="NCBI Taxonomy" id="3824"/>
    <lineage>
        <taxon>Eukaryota</taxon>
        <taxon>Viridiplantae</taxon>
        <taxon>Streptophyta</taxon>
        <taxon>Embryophyta</taxon>
        <taxon>Tracheophyta</taxon>
        <taxon>Spermatophyta</taxon>
        <taxon>Magnoliopsida</taxon>
        <taxon>eudicotyledons</taxon>
        <taxon>Gunneridae</taxon>
        <taxon>Pentapetalae</taxon>
        <taxon>rosids</taxon>
        <taxon>fabids</taxon>
        <taxon>Fabales</taxon>
        <taxon>Fabaceae</taxon>
        <taxon>Papilionoideae</taxon>
        <taxon>50 kb inversion clade</taxon>
        <taxon>NPAAA clade</taxon>
        <taxon>indigoferoid/millettioid clade</taxon>
        <taxon>Phaseoleae</taxon>
        <taxon>Canavalia</taxon>
    </lineage>
</organism>
<accession>A0AAN9KXU5</accession>
<keyword evidence="3" id="KW-1185">Reference proteome</keyword>
<evidence type="ECO:0000256" key="1">
    <source>
        <dbReference type="SAM" id="MobiDB-lite"/>
    </source>
</evidence>